<evidence type="ECO:0000313" key="1">
    <source>
        <dbReference type="EMBL" id="QNF31666.1"/>
    </source>
</evidence>
<sequence length="117" mass="13576">MGKDLHRTILPFIMKAISNHNKVKNVEVVNDPDFYILKVIRKQNFRDLYVILSDDYFFGDYSAIVMHSTLKNGGFILIARPETDDYDSNEPENKIGIGKIKKLLGALHLDEYWTFHS</sequence>
<dbReference type="KEGG" id="aswu:HUW51_02590"/>
<gene>
    <name evidence="1" type="ORF">HUW51_02590</name>
</gene>
<dbReference type="RefSeq" id="WP_185272453.1">
    <property type="nucleotide sequence ID" value="NZ_CP055156.1"/>
</dbReference>
<proteinExistence type="predicted"/>
<name>A0A7G7G3D2_9BACT</name>
<dbReference type="Proteomes" id="UP000515237">
    <property type="component" value="Chromosome"/>
</dbReference>
<dbReference type="EMBL" id="CP055156">
    <property type="protein sequence ID" value="QNF31666.1"/>
    <property type="molecule type" value="Genomic_DNA"/>
</dbReference>
<accession>A0A7G7G3D2</accession>
<keyword evidence="2" id="KW-1185">Reference proteome</keyword>
<evidence type="ECO:0000313" key="2">
    <source>
        <dbReference type="Proteomes" id="UP000515237"/>
    </source>
</evidence>
<dbReference type="AlphaFoldDB" id="A0A7G7G3D2"/>
<organism evidence="1 2">
    <name type="scientific">Adhaeribacter swui</name>
    <dbReference type="NCBI Taxonomy" id="2086471"/>
    <lineage>
        <taxon>Bacteria</taxon>
        <taxon>Pseudomonadati</taxon>
        <taxon>Bacteroidota</taxon>
        <taxon>Cytophagia</taxon>
        <taxon>Cytophagales</taxon>
        <taxon>Hymenobacteraceae</taxon>
        <taxon>Adhaeribacter</taxon>
    </lineage>
</organism>
<reference evidence="1 2" key="1">
    <citation type="journal article" date="2018" name="Int. J. Syst. Evol. Microbiol.">
        <title>Adhaeribacter swui sp. nov., isolated from wet mud.</title>
        <authorList>
            <person name="Kim D.U."/>
            <person name="Kim K.W."/>
            <person name="Kang M.S."/>
            <person name="Kim J.Y."/>
            <person name="Jang J.H."/>
            <person name="Kim M.K."/>
        </authorList>
    </citation>
    <scope>NUCLEOTIDE SEQUENCE [LARGE SCALE GENOMIC DNA]</scope>
    <source>
        <strain evidence="1 2">KCTC 52873</strain>
    </source>
</reference>
<protein>
    <submittedName>
        <fullName evidence="1">Uncharacterized protein</fullName>
    </submittedName>
</protein>